<evidence type="ECO:0000256" key="3">
    <source>
        <dbReference type="ARBA" id="ARBA00023163"/>
    </source>
</evidence>
<dbReference type="Gene3D" id="1.10.10.10">
    <property type="entry name" value="Winged helix-like DNA-binding domain superfamily/Winged helix DNA-binding domain"/>
    <property type="match status" value="1"/>
</dbReference>
<evidence type="ECO:0000313" key="8">
    <source>
        <dbReference type="EMBL" id="PZP21399.1"/>
    </source>
</evidence>
<evidence type="ECO:0000256" key="2">
    <source>
        <dbReference type="ARBA" id="ARBA00023125"/>
    </source>
</evidence>
<dbReference type="InterPro" id="IPR050707">
    <property type="entry name" value="HTH_MetabolicPath_Reg"/>
</dbReference>
<dbReference type="InterPro" id="IPR036390">
    <property type="entry name" value="WH_DNA-bd_sf"/>
</dbReference>
<gene>
    <name evidence="8" type="ORF">DI599_19075</name>
</gene>
<dbReference type="AlphaFoldDB" id="A0A2W5EVL4"/>
<dbReference type="GO" id="GO:0003677">
    <property type="term" value="F:DNA binding"/>
    <property type="evidence" value="ECO:0007669"/>
    <property type="project" value="UniProtKB-KW"/>
</dbReference>
<keyword evidence="2" id="KW-0238">DNA-binding</keyword>
<dbReference type="FunFam" id="1.10.10.10:FF:000056">
    <property type="entry name" value="IclR family transcriptional regulator"/>
    <property type="match status" value="1"/>
</dbReference>
<dbReference type="InterPro" id="IPR036388">
    <property type="entry name" value="WH-like_DNA-bd_sf"/>
</dbReference>
<feature type="domain" description="HTH iclR-type" evidence="6">
    <location>
        <begin position="8"/>
        <end position="68"/>
    </location>
</feature>
<comment type="caution">
    <text evidence="8">The sequence shown here is derived from an EMBL/GenBank/DDBJ whole genome shotgun (WGS) entry which is preliminary data.</text>
</comment>
<dbReference type="PROSITE" id="PS51077">
    <property type="entry name" value="HTH_ICLR"/>
    <property type="match status" value="1"/>
</dbReference>
<keyword evidence="1" id="KW-0805">Transcription regulation</keyword>
<dbReference type="InterPro" id="IPR029016">
    <property type="entry name" value="GAF-like_dom_sf"/>
</dbReference>
<organism evidence="8 9">
    <name type="scientific">Pseudomonas kuykendallii</name>
    <dbReference type="NCBI Taxonomy" id="1007099"/>
    <lineage>
        <taxon>Bacteria</taxon>
        <taxon>Pseudomonadati</taxon>
        <taxon>Pseudomonadota</taxon>
        <taxon>Gammaproteobacteria</taxon>
        <taxon>Pseudomonadales</taxon>
        <taxon>Pseudomonadaceae</taxon>
        <taxon>Pseudomonas</taxon>
    </lineage>
</organism>
<protein>
    <recommendedName>
        <fullName evidence="4">HTH-type transcriptional repressor AllR</fullName>
    </recommendedName>
    <alternativeName>
        <fullName evidence="5">Negative regulator of allantoin and glyoxylate utilization operons</fullName>
    </alternativeName>
</protein>
<dbReference type="GO" id="GO:0003700">
    <property type="term" value="F:DNA-binding transcription factor activity"/>
    <property type="evidence" value="ECO:0007669"/>
    <property type="project" value="TreeGrafter"/>
</dbReference>
<name>A0A2W5EVL4_9PSED</name>
<dbReference type="Gene3D" id="3.30.450.40">
    <property type="match status" value="1"/>
</dbReference>
<evidence type="ECO:0000259" key="7">
    <source>
        <dbReference type="PROSITE" id="PS51078"/>
    </source>
</evidence>
<keyword evidence="3" id="KW-0804">Transcription</keyword>
<dbReference type="Proteomes" id="UP000249198">
    <property type="component" value="Unassembled WGS sequence"/>
</dbReference>
<dbReference type="RefSeq" id="WP_273234343.1">
    <property type="nucleotide sequence ID" value="NZ_QFOH01000029.1"/>
</dbReference>
<proteinExistence type="predicted"/>
<evidence type="ECO:0000256" key="5">
    <source>
        <dbReference type="ARBA" id="ARBA00042627"/>
    </source>
</evidence>
<dbReference type="SMART" id="SM00346">
    <property type="entry name" value="HTH_ICLR"/>
    <property type="match status" value="1"/>
</dbReference>
<dbReference type="PROSITE" id="PS51078">
    <property type="entry name" value="ICLR_ED"/>
    <property type="match status" value="1"/>
</dbReference>
<evidence type="ECO:0000256" key="4">
    <source>
        <dbReference type="ARBA" id="ARBA00040379"/>
    </source>
</evidence>
<dbReference type="GO" id="GO:0045892">
    <property type="term" value="P:negative regulation of DNA-templated transcription"/>
    <property type="evidence" value="ECO:0007669"/>
    <property type="project" value="TreeGrafter"/>
</dbReference>
<evidence type="ECO:0000256" key="1">
    <source>
        <dbReference type="ARBA" id="ARBA00023015"/>
    </source>
</evidence>
<feature type="domain" description="IclR-ED" evidence="7">
    <location>
        <begin position="69"/>
        <end position="239"/>
    </location>
</feature>
<dbReference type="InterPro" id="IPR005471">
    <property type="entry name" value="Tscrpt_reg_IclR_N"/>
</dbReference>
<dbReference type="PANTHER" id="PTHR30136:SF24">
    <property type="entry name" value="HTH-TYPE TRANSCRIPTIONAL REPRESSOR ALLR"/>
    <property type="match status" value="1"/>
</dbReference>
<evidence type="ECO:0000313" key="9">
    <source>
        <dbReference type="Proteomes" id="UP000249198"/>
    </source>
</evidence>
<evidence type="ECO:0000259" key="6">
    <source>
        <dbReference type="PROSITE" id="PS51077"/>
    </source>
</evidence>
<dbReference type="InterPro" id="IPR014757">
    <property type="entry name" value="Tscrpt_reg_IclR_C"/>
</dbReference>
<dbReference type="Pfam" id="PF09339">
    <property type="entry name" value="HTH_IclR"/>
    <property type="match status" value="1"/>
</dbReference>
<dbReference type="SUPFAM" id="SSF55781">
    <property type="entry name" value="GAF domain-like"/>
    <property type="match status" value="1"/>
</dbReference>
<dbReference type="EMBL" id="QFOH01000029">
    <property type="protein sequence ID" value="PZP21399.1"/>
    <property type="molecule type" value="Genomic_DNA"/>
</dbReference>
<accession>A0A2W5EVL4</accession>
<sequence length="239" mass="25857">MIDETRHIQSVERAMALLEAIAQAGGEARLVDLAAQLGLHKSTLHGLLNTLAAMGYISRHGTRYALGLRLREIAQPLADADAALRTTFAPALRSLAERSGETCYLAVPCGTREYLYIDAVEGHGSLRVASPRGRREGLTTSAIGKVFLAHDLELVRSLRRGGLIPAQLESELKTIAEQGYALDLEEAEPGLNCLALPLRRQGRVVAALGAAGPSQRLRKPVLRRMATTAMTDMFDILKL</sequence>
<dbReference type="SUPFAM" id="SSF46785">
    <property type="entry name" value="Winged helix' DNA-binding domain"/>
    <property type="match status" value="1"/>
</dbReference>
<reference evidence="8 9" key="1">
    <citation type="submission" date="2017-08" db="EMBL/GenBank/DDBJ databases">
        <title>Infants hospitalized years apart are colonized by the same room-sourced microbial strains.</title>
        <authorList>
            <person name="Brooks B."/>
            <person name="Olm M.R."/>
            <person name="Firek B.A."/>
            <person name="Baker R."/>
            <person name="Thomas B.C."/>
            <person name="Morowitz M.J."/>
            <person name="Banfield J.F."/>
        </authorList>
    </citation>
    <scope>NUCLEOTIDE SEQUENCE [LARGE SCALE GENOMIC DNA]</scope>
    <source>
        <strain evidence="8">S2_009_000_R2_77</strain>
    </source>
</reference>
<dbReference type="PANTHER" id="PTHR30136">
    <property type="entry name" value="HELIX-TURN-HELIX TRANSCRIPTIONAL REGULATOR, ICLR FAMILY"/>
    <property type="match status" value="1"/>
</dbReference>
<dbReference type="Pfam" id="PF01614">
    <property type="entry name" value="IclR_C"/>
    <property type="match status" value="1"/>
</dbReference>